<dbReference type="AlphaFoldDB" id="L2G967"/>
<feature type="compositionally biased region" description="Polar residues" evidence="1">
    <location>
        <begin position="44"/>
        <end position="53"/>
    </location>
</feature>
<feature type="region of interest" description="Disordered" evidence="1">
    <location>
        <begin position="38"/>
        <end position="100"/>
    </location>
</feature>
<feature type="region of interest" description="Disordered" evidence="1">
    <location>
        <begin position="394"/>
        <end position="443"/>
    </location>
</feature>
<evidence type="ECO:0000313" key="2">
    <source>
        <dbReference type="EMBL" id="ELA35209.1"/>
    </source>
</evidence>
<organism evidence="2">
    <name type="scientific">Colletotrichum fructicola (strain Nara gc5)</name>
    <name type="common">Anthracnose fungus</name>
    <name type="synonym">Colletotrichum gloeosporioides (strain Nara gc5)</name>
    <dbReference type="NCBI Taxonomy" id="1213859"/>
    <lineage>
        <taxon>Eukaryota</taxon>
        <taxon>Fungi</taxon>
        <taxon>Dikarya</taxon>
        <taxon>Ascomycota</taxon>
        <taxon>Pezizomycotina</taxon>
        <taxon>Sordariomycetes</taxon>
        <taxon>Hypocreomycetidae</taxon>
        <taxon>Glomerellales</taxon>
        <taxon>Glomerellaceae</taxon>
        <taxon>Colletotrichum</taxon>
        <taxon>Colletotrichum gloeosporioides species complex</taxon>
    </lineage>
</organism>
<dbReference type="STRING" id="1213859.L2G967"/>
<dbReference type="PANTHER" id="PTHR38166:SF1">
    <property type="entry name" value="C2H2-TYPE DOMAIN-CONTAINING PROTEIN"/>
    <property type="match status" value="1"/>
</dbReference>
<accession>L2G967</accession>
<sequence length="484" mass="54345">MSNTQVHQGRFRRLVNRQKPIQLFNFIKVKVLRLRHRHGKPFGTSPTSAQDSAGHSPVFVDQNIPRTRNTKHDLTSLDDSEANNEQQGHGRLSKPTASQPYSSKNIHELIEFAGLKAASIQGCIGTASPKDAPFLEFQLVFGAGSPSSNIHCYRARAPRQVGHTNAWEYANDSDLWSPEEQPLKRSDRNTLRPTDRALACPYLMQDPTTYESRQGCRGAAFHDVSRLKCHRQKPHCTKCGEPFVDEASQANHEVCSSDFVDSVSGKFLQEFKGFNKEQEAKLKDKKRKRGGSKVAKWKDIFDILFPDAIEVPCPYYKPPAFQQFQDSAVERRDMMHDLINNLFKNHVSGSIARSQVEKMKGPMTEEDWSKMKEIFRSFVLSDVKASRTTAAGDMNQDFSKSTEAIESQISSGTSADKVNSAREVPSSTQEAAEDAIHTHQEATAETCEETVFNNLNLTPEECLAAALQQKTPPWRGPEYDSSHD</sequence>
<feature type="compositionally biased region" description="Polar residues" evidence="1">
    <location>
        <begin position="396"/>
        <end position="417"/>
    </location>
</feature>
<dbReference type="PANTHER" id="PTHR38166">
    <property type="entry name" value="C2H2-TYPE DOMAIN-CONTAINING PROTEIN-RELATED"/>
    <property type="match status" value="1"/>
</dbReference>
<dbReference type="HOGENOM" id="CLU_563833_0_0_1"/>
<evidence type="ECO:0008006" key="3">
    <source>
        <dbReference type="Google" id="ProtNLM"/>
    </source>
</evidence>
<reference evidence="2" key="1">
    <citation type="submission" date="2012-08" db="EMBL/GenBank/DDBJ databases">
        <title>Genome analysis of Colletotrichum orbiculare and Colletotrichum fructicola.</title>
        <authorList>
            <person name="Gan P.H.P."/>
            <person name="Ikeda K."/>
            <person name="Irieda H."/>
            <person name="Narusaka M."/>
            <person name="O'Connell R.J."/>
            <person name="Narusaka Y."/>
            <person name="Takano Y."/>
            <person name="Kubo Y."/>
            <person name="Shirasu K."/>
        </authorList>
    </citation>
    <scope>NUCLEOTIDE SEQUENCE</scope>
    <source>
        <strain evidence="2">Nara gc5</strain>
    </source>
</reference>
<protein>
    <recommendedName>
        <fullName evidence="3">C2H2-type domain-containing protein</fullName>
    </recommendedName>
</protein>
<proteinExistence type="predicted"/>
<evidence type="ECO:0000256" key="1">
    <source>
        <dbReference type="SAM" id="MobiDB-lite"/>
    </source>
</evidence>
<dbReference type="EMBL" id="KB020581">
    <property type="protein sequence ID" value="ELA35209.1"/>
    <property type="molecule type" value="Genomic_DNA"/>
</dbReference>
<gene>
    <name evidence="2" type="ORF">CGGC5_574</name>
</gene>
<name>L2G967_COLFN</name>